<dbReference type="STRING" id="373668.SAMN05421786_101359"/>
<protein>
    <submittedName>
        <fullName evidence="3">Histidine kinase</fullName>
    </submittedName>
</protein>
<proteinExistence type="predicted"/>
<feature type="transmembrane region" description="Helical" evidence="1">
    <location>
        <begin position="80"/>
        <end position="103"/>
    </location>
</feature>
<dbReference type="AlphaFoldDB" id="A0A1N7KBU6"/>
<feature type="domain" description="Signal transduction histidine kinase internal region" evidence="2">
    <location>
        <begin position="167"/>
        <end position="244"/>
    </location>
</feature>
<keyword evidence="4" id="KW-1185">Reference proteome</keyword>
<keyword evidence="3" id="KW-0418">Kinase</keyword>
<sequence length="355" mass="41851">MMMKSEATPYTKQNIYFQLVFWSALFLFGTARSYDDYNGGIFKQLIIYNFCHWIFQILGANFIYYTLIRQFFDRKKYLRFSIYLIISLYSISVINRIFIVYIAEPFFTNESKDSLISIFTDLKYLLFHYTFPIISGAFIFISIMFIIRYKDEKENNIRLEKEKAELELKSLKSQLNPHFLFNTLNNIYSLSLSNSDKTSTSISQLSDILDYILYKGQKKWVSVSDELTVVDHYIALESLRYSDQRLKVIRDIDRNSSNPIPPLLYLTLVENAFKHGAGKNSGQTEIKIKFKTNEKFSVFKIENTYSNPLEYNDQGIGLQNIKKQLEYHYQEYFTCTITGENNIFSVEIITPSQYD</sequence>
<keyword evidence="1" id="KW-0472">Membrane</keyword>
<evidence type="ECO:0000259" key="2">
    <source>
        <dbReference type="Pfam" id="PF06580"/>
    </source>
</evidence>
<dbReference type="GO" id="GO:0000155">
    <property type="term" value="F:phosphorelay sensor kinase activity"/>
    <property type="evidence" value="ECO:0007669"/>
    <property type="project" value="InterPro"/>
</dbReference>
<evidence type="ECO:0000256" key="1">
    <source>
        <dbReference type="SAM" id="Phobius"/>
    </source>
</evidence>
<feature type="transmembrane region" description="Helical" evidence="1">
    <location>
        <begin position="15"/>
        <end position="34"/>
    </location>
</feature>
<evidence type="ECO:0000313" key="3">
    <source>
        <dbReference type="EMBL" id="SIS58904.1"/>
    </source>
</evidence>
<organism evidence="3 4">
    <name type="scientific">Chryseobacterium ureilyticum</name>
    <dbReference type="NCBI Taxonomy" id="373668"/>
    <lineage>
        <taxon>Bacteria</taxon>
        <taxon>Pseudomonadati</taxon>
        <taxon>Bacteroidota</taxon>
        <taxon>Flavobacteriia</taxon>
        <taxon>Flavobacteriales</taxon>
        <taxon>Weeksellaceae</taxon>
        <taxon>Chryseobacterium group</taxon>
        <taxon>Chryseobacterium</taxon>
    </lineage>
</organism>
<accession>A0A1N7KBU6</accession>
<evidence type="ECO:0000313" key="4">
    <source>
        <dbReference type="Proteomes" id="UP000186744"/>
    </source>
</evidence>
<gene>
    <name evidence="3" type="ORF">SAMN05421786_101359</name>
</gene>
<dbReference type="Pfam" id="PF06580">
    <property type="entry name" value="His_kinase"/>
    <property type="match status" value="1"/>
</dbReference>
<dbReference type="GO" id="GO:0016020">
    <property type="term" value="C:membrane"/>
    <property type="evidence" value="ECO:0007669"/>
    <property type="project" value="InterPro"/>
</dbReference>
<dbReference type="PANTHER" id="PTHR34220">
    <property type="entry name" value="SENSOR HISTIDINE KINASE YPDA"/>
    <property type="match status" value="1"/>
</dbReference>
<dbReference type="EMBL" id="FTOL01000001">
    <property type="protein sequence ID" value="SIS58904.1"/>
    <property type="molecule type" value="Genomic_DNA"/>
</dbReference>
<feature type="transmembrane region" description="Helical" evidence="1">
    <location>
        <begin position="46"/>
        <end position="68"/>
    </location>
</feature>
<dbReference type="Proteomes" id="UP000186744">
    <property type="component" value="Unassembled WGS sequence"/>
</dbReference>
<feature type="transmembrane region" description="Helical" evidence="1">
    <location>
        <begin position="123"/>
        <end position="147"/>
    </location>
</feature>
<dbReference type="InterPro" id="IPR010559">
    <property type="entry name" value="Sig_transdc_His_kin_internal"/>
</dbReference>
<dbReference type="PANTHER" id="PTHR34220:SF7">
    <property type="entry name" value="SENSOR HISTIDINE KINASE YPDA"/>
    <property type="match status" value="1"/>
</dbReference>
<dbReference type="InterPro" id="IPR050640">
    <property type="entry name" value="Bact_2-comp_sensor_kinase"/>
</dbReference>
<keyword evidence="3" id="KW-0808">Transferase</keyword>
<keyword evidence="1" id="KW-0812">Transmembrane</keyword>
<reference evidence="4" key="1">
    <citation type="submission" date="2017-01" db="EMBL/GenBank/DDBJ databases">
        <authorList>
            <person name="Varghese N."/>
            <person name="Submissions S."/>
        </authorList>
    </citation>
    <scope>NUCLEOTIDE SEQUENCE [LARGE SCALE GENOMIC DNA]</scope>
    <source>
        <strain evidence="4">DSM 18017</strain>
    </source>
</reference>
<name>A0A1N7KBU6_9FLAO</name>
<keyword evidence="1" id="KW-1133">Transmembrane helix</keyword>